<dbReference type="STRING" id="1192034.CAP_1140"/>
<keyword evidence="1" id="KW-1133">Transmembrane helix</keyword>
<dbReference type="eggNOG" id="ENOG5030X3P">
    <property type="taxonomic scope" value="Bacteria"/>
</dbReference>
<feature type="transmembrane region" description="Helical" evidence="1">
    <location>
        <begin position="68"/>
        <end position="86"/>
    </location>
</feature>
<feature type="transmembrane region" description="Helical" evidence="1">
    <location>
        <begin position="176"/>
        <end position="194"/>
    </location>
</feature>
<organism evidence="2 3">
    <name type="scientific">Chondromyces apiculatus DSM 436</name>
    <dbReference type="NCBI Taxonomy" id="1192034"/>
    <lineage>
        <taxon>Bacteria</taxon>
        <taxon>Pseudomonadati</taxon>
        <taxon>Myxococcota</taxon>
        <taxon>Polyangia</taxon>
        <taxon>Polyangiales</taxon>
        <taxon>Polyangiaceae</taxon>
        <taxon>Chondromyces</taxon>
    </lineage>
</organism>
<proteinExistence type="predicted"/>
<keyword evidence="1" id="KW-0472">Membrane</keyword>
<feature type="transmembrane region" description="Helical" evidence="1">
    <location>
        <begin position="98"/>
        <end position="116"/>
    </location>
</feature>
<dbReference type="EMBL" id="ASRX01000128">
    <property type="protein sequence ID" value="EYF00153.1"/>
    <property type="molecule type" value="Genomic_DNA"/>
</dbReference>
<feature type="transmembrane region" description="Helical" evidence="1">
    <location>
        <begin position="137"/>
        <end position="156"/>
    </location>
</feature>
<comment type="caution">
    <text evidence="2">The sequence shown here is derived from an EMBL/GenBank/DDBJ whole genome shotgun (WGS) entry which is preliminary data.</text>
</comment>
<feature type="transmembrane region" description="Helical" evidence="1">
    <location>
        <begin position="201"/>
        <end position="218"/>
    </location>
</feature>
<dbReference type="OrthoDB" id="5381075at2"/>
<evidence type="ECO:0000256" key="1">
    <source>
        <dbReference type="SAM" id="Phobius"/>
    </source>
</evidence>
<protein>
    <submittedName>
        <fullName evidence="2">Uncharacterized protein</fullName>
    </submittedName>
</protein>
<keyword evidence="1" id="KW-0812">Transmembrane</keyword>
<evidence type="ECO:0000313" key="2">
    <source>
        <dbReference type="EMBL" id="EYF00153.1"/>
    </source>
</evidence>
<keyword evidence="3" id="KW-1185">Reference proteome</keyword>
<dbReference type="Proteomes" id="UP000019678">
    <property type="component" value="Unassembled WGS sequence"/>
</dbReference>
<dbReference type="RefSeq" id="WP_044252128.1">
    <property type="nucleotide sequence ID" value="NZ_ASRX01000128.1"/>
</dbReference>
<evidence type="ECO:0000313" key="3">
    <source>
        <dbReference type="Proteomes" id="UP000019678"/>
    </source>
</evidence>
<feature type="transmembrane region" description="Helical" evidence="1">
    <location>
        <begin position="36"/>
        <end position="56"/>
    </location>
</feature>
<reference evidence="2 3" key="1">
    <citation type="submission" date="2013-05" db="EMBL/GenBank/DDBJ databases">
        <title>Genome assembly of Chondromyces apiculatus DSM 436.</title>
        <authorList>
            <person name="Sharma G."/>
            <person name="Khatri I."/>
            <person name="Kaur C."/>
            <person name="Mayilraj S."/>
            <person name="Subramanian S."/>
        </authorList>
    </citation>
    <scope>NUCLEOTIDE SEQUENCE [LARGE SCALE GENOMIC DNA]</scope>
    <source>
        <strain evidence="2 3">DSM 436</strain>
    </source>
</reference>
<name>A0A017ST39_9BACT</name>
<dbReference type="AlphaFoldDB" id="A0A017ST39"/>
<gene>
    <name evidence="2" type="ORF">CAP_1140</name>
</gene>
<accession>A0A017ST39</accession>
<sequence length="291" mass="29672">MINRLLVALPVVLVAALAGGAAVVDDPAGRDALTTGASYGVKLFGAAGALAAALAFERGDYLRRAWGLQALYMLLLARDAVLRGIPAGSPVLGVQVELVDGVVVIVANVAGVAAAWMMARAWAEAGFEMPAPRWQKLLVGGVALGVAVGCMGAPLVHDIQALAGGDLSRIKSVVSTVADMASTSLIAPVLLTVLAMRGGILVWPWGMFAASMVCWLVFDAGSLVIDVAALRASGSWTLVAWEGSRVLACGFAGAAGLAQRVAIRSPQLVAEVPLDALDVPDAPDGDKASVE</sequence>